<dbReference type="PANTHER" id="PTHR46208">
    <property type="entry name" value="MITOCHONDRIAL IMPORT RECEPTOR SUBUNIT TOM70"/>
    <property type="match status" value="1"/>
</dbReference>
<reference evidence="7 8" key="1">
    <citation type="journal article" date="2018" name="Nat. Biotechnol.">
        <title>A standardized bacterial taxonomy based on genome phylogeny substantially revises the tree of life.</title>
        <authorList>
            <person name="Parks D.H."/>
            <person name="Chuvochina M."/>
            <person name="Waite D.W."/>
            <person name="Rinke C."/>
            <person name="Skarshewski A."/>
            <person name="Chaumeil P.A."/>
            <person name="Hugenholtz P."/>
        </authorList>
    </citation>
    <scope>NUCLEOTIDE SEQUENCE [LARGE SCALE GENOMIC DNA]</scope>
    <source>
        <strain evidence="7">UBA8844</strain>
    </source>
</reference>
<dbReference type="Gene3D" id="1.25.40.10">
    <property type="entry name" value="Tetratricopeptide repeat domain"/>
    <property type="match status" value="1"/>
</dbReference>
<evidence type="ECO:0000256" key="6">
    <source>
        <dbReference type="ARBA" id="ARBA00023136"/>
    </source>
</evidence>
<comment type="caution">
    <text evidence="7">The sequence shown here is derived from an EMBL/GenBank/DDBJ whole genome shotgun (WGS) entry which is preliminary data.</text>
</comment>
<evidence type="ECO:0000256" key="3">
    <source>
        <dbReference type="ARBA" id="ARBA00022737"/>
    </source>
</evidence>
<dbReference type="Proteomes" id="UP000264071">
    <property type="component" value="Unassembled WGS sequence"/>
</dbReference>
<name>A0A3D4V8H8_9BACT</name>
<sequence>MSAIPAPPFRLAALGTVAVRAHGETVWSSLVTQPRQLALVCYLTLARPRGLQAREVLMALLWPNVDAATARRGLRNALHGVRSRLGEAAILSVGDQLIGVNPALLSCDVHDLERDGLLGLDNGPLSGESVQPLHGLHVRGAAAFDRWLANERARLRALWQQAATDQREANTRGAVRAIERVAHVSRPYAPDTWSLQARVHYLFLRAAHGGTAQDLLQCREYFEQARALDPTFAPAVAGLANFHAVAARRGLLTPFDEQFGRAITLSHEALALDPTLAVPHVHFGVQALYLDDDFTRAGHEFARAVRNDPSYAEGHRFHGIWLGMAGRRGQAVEAMERAVALEPDIALFLSSLGAARLAAGDSRGAEDALRRTLLLEPRHRAARERLVHLLEDEGRLADAVGVREQAPDLPNAERFRAALSEGDASYRALVRALLAEEIDRIEQRVRSSEAPTVEERFAPPIVRLVQLFGRIGDARRAHSWTLQAKAARPALAHWFT</sequence>
<evidence type="ECO:0000256" key="1">
    <source>
        <dbReference type="ARBA" id="ARBA00004370"/>
    </source>
</evidence>
<evidence type="ECO:0000256" key="5">
    <source>
        <dbReference type="ARBA" id="ARBA00022989"/>
    </source>
</evidence>
<dbReference type="InterPro" id="IPR036388">
    <property type="entry name" value="WH-like_DNA-bd_sf"/>
</dbReference>
<protein>
    <submittedName>
        <fullName evidence="7">Uncharacterized protein</fullName>
    </submittedName>
</protein>
<dbReference type="AlphaFoldDB" id="A0A3D4V8H8"/>
<evidence type="ECO:0000313" key="7">
    <source>
        <dbReference type="EMBL" id="HCT57395.1"/>
    </source>
</evidence>
<evidence type="ECO:0000313" key="8">
    <source>
        <dbReference type="Proteomes" id="UP000264071"/>
    </source>
</evidence>
<dbReference type="InterPro" id="IPR011990">
    <property type="entry name" value="TPR-like_helical_dom_sf"/>
</dbReference>
<comment type="subcellular location">
    <subcellularLocation>
        <location evidence="1">Membrane</location>
    </subcellularLocation>
</comment>
<organism evidence="7 8">
    <name type="scientific">Gemmatimonas aurantiaca</name>
    <dbReference type="NCBI Taxonomy" id="173480"/>
    <lineage>
        <taxon>Bacteria</taxon>
        <taxon>Pseudomonadati</taxon>
        <taxon>Gemmatimonadota</taxon>
        <taxon>Gemmatimonadia</taxon>
        <taxon>Gemmatimonadales</taxon>
        <taxon>Gemmatimonadaceae</taxon>
        <taxon>Gemmatimonas</taxon>
    </lineage>
</organism>
<accession>A0A3D4V8H8</accession>
<keyword evidence="6" id="KW-0472">Membrane</keyword>
<dbReference type="GO" id="GO:0016020">
    <property type="term" value="C:membrane"/>
    <property type="evidence" value="ECO:0007669"/>
    <property type="project" value="UniProtKB-SubCell"/>
</dbReference>
<keyword evidence="5" id="KW-1133">Transmembrane helix</keyword>
<evidence type="ECO:0000256" key="4">
    <source>
        <dbReference type="ARBA" id="ARBA00022803"/>
    </source>
</evidence>
<gene>
    <name evidence="7" type="ORF">DGD08_09320</name>
</gene>
<dbReference type="GO" id="GO:0005737">
    <property type="term" value="C:cytoplasm"/>
    <property type="evidence" value="ECO:0007669"/>
    <property type="project" value="UniProtKB-ARBA"/>
</dbReference>
<keyword evidence="3" id="KW-0677">Repeat</keyword>
<proteinExistence type="predicted"/>
<dbReference type="PANTHER" id="PTHR46208:SF1">
    <property type="entry name" value="MITOCHONDRIAL IMPORT RECEPTOR SUBUNIT TOM70"/>
    <property type="match status" value="1"/>
</dbReference>
<keyword evidence="4" id="KW-0802">TPR repeat</keyword>
<dbReference type="SUPFAM" id="SSF48452">
    <property type="entry name" value="TPR-like"/>
    <property type="match status" value="1"/>
</dbReference>
<dbReference type="EMBL" id="DPIY01000009">
    <property type="protein sequence ID" value="HCT57395.1"/>
    <property type="molecule type" value="Genomic_DNA"/>
</dbReference>
<keyword evidence="2" id="KW-0812">Transmembrane</keyword>
<dbReference type="Gene3D" id="1.10.10.10">
    <property type="entry name" value="Winged helix-like DNA-binding domain superfamily/Winged helix DNA-binding domain"/>
    <property type="match status" value="1"/>
</dbReference>
<evidence type="ECO:0000256" key="2">
    <source>
        <dbReference type="ARBA" id="ARBA00022692"/>
    </source>
</evidence>